<gene>
    <name evidence="2" type="ORF">GCM10009763_21580</name>
</gene>
<evidence type="ECO:0000313" key="2">
    <source>
        <dbReference type="EMBL" id="GAA1573796.1"/>
    </source>
</evidence>
<protein>
    <submittedName>
        <fullName evidence="2">Uncharacterized protein</fullName>
    </submittedName>
</protein>
<sequence>MSLSMRGRSFASIVAAATLTAGIGLTAAAPSEAATTATPKATGVRPGATRVPFSINDELSASVDVGTGNLMVSSVDRSAPGINGMVNFGLSYQSLALASGSQATSGAGGSGWFMLMGQDHKLVTNGDGSLLYLSGNGAQGKFTPVSGSGRVRWSV</sequence>
<proteinExistence type="predicted"/>
<feature type="signal peptide" evidence="1">
    <location>
        <begin position="1"/>
        <end position="33"/>
    </location>
</feature>
<comment type="caution">
    <text evidence="2">The sequence shown here is derived from an EMBL/GenBank/DDBJ whole genome shotgun (WGS) entry which is preliminary data.</text>
</comment>
<name>A0ABN2DAU9_9MICO</name>
<dbReference type="Proteomes" id="UP001500350">
    <property type="component" value="Unassembled WGS sequence"/>
</dbReference>
<feature type="chain" id="PRO_5046811456" evidence="1">
    <location>
        <begin position="34"/>
        <end position="155"/>
    </location>
</feature>
<organism evidence="2 3">
    <name type="scientific">Dermacoccus profundi</name>
    <dbReference type="NCBI Taxonomy" id="322602"/>
    <lineage>
        <taxon>Bacteria</taxon>
        <taxon>Bacillati</taxon>
        <taxon>Actinomycetota</taxon>
        <taxon>Actinomycetes</taxon>
        <taxon>Micrococcales</taxon>
        <taxon>Dermacoccaceae</taxon>
        <taxon>Dermacoccus</taxon>
    </lineage>
</organism>
<evidence type="ECO:0000256" key="1">
    <source>
        <dbReference type="SAM" id="SignalP"/>
    </source>
</evidence>
<keyword evidence="1" id="KW-0732">Signal</keyword>
<keyword evidence="3" id="KW-1185">Reference proteome</keyword>
<reference evidence="2 3" key="1">
    <citation type="journal article" date="2019" name="Int. J. Syst. Evol. Microbiol.">
        <title>The Global Catalogue of Microorganisms (GCM) 10K type strain sequencing project: providing services to taxonomists for standard genome sequencing and annotation.</title>
        <authorList>
            <consortium name="The Broad Institute Genomics Platform"/>
            <consortium name="The Broad Institute Genome Sequencing Center for Infectious Disease"/>
            <person name="Wu L."/>
            <person name="Ma J."/>
        </authorList>
    </citation>
    <scope>NUCLEOTIDE SEQUENCE [LARGE SCALE GENOMIC DNA]</scope>
    <source>
        <strain evidence="2 3">JCM 14589</strain>
    </source>
</reference>
<dbReference type="EMBL" id="BAAANW010000023">
    <property type="protein sequence ID" value="GAA1573796.1"/>
    <property type="molecule type" value="Genomic_DNA"/>
</dbReference>
<dbReference type="RefSeq" id="WP_147362699.1">
    <property type="nucleotide sequence ID" value="NZ_BAAANW010000023.1"/>
</dbReference>
<accession>A0ABN2DAU9</accession>
<evidence type="ECO:0000313" key="3">
    <source>
        <dbReference type="Proteomes" id="UP001500350"/>
    </source>
</evidence>